<evidence type="ECO:0000313" key="2">
    <source>
        <dbReference type="Proteomes" id="UP001232750"/>
    </source>
</evidence>
<dbReference type="InterPro" id="IPR027304">
    <property type="entry name" value="Trigger_fact/SurA_dom_sf"/>
</dbReference>
<dbReference type="Proteomes" id="UP001232750">
    <property type="component" value="Unassembled WGS sequence"/>
</dbReference>
<sequence length="335" mass="37586">MELTSYEPLHVPLPKMAVTDAQLDERIASIVAQIPTYANQTDALVELHDKVNALVTMRENGEPMPGLEEASLTITVGDGFFPQEFAQGLVGMKCGETKTFEYQQAGIGTESEDDLSSTIEATVTIESIRKRVDPELNDEWVKRFVPRFSTVEEFRADVEARLVEEMDKKREELLRERCSVLLAQRLKEKPTDEEVESAAINVRASFERDCMKEGKDRAQKASEMGIPEEQLEAFFHQAGTMAVAQGKAIAAMADYWNIQPTDKDLDETLQKHFGNDKQAKARFDTEEGREKLIEMARCELALDAVITDAIVFEQEEPTNDVPPQVAARQALNPFA</sequence>
<proteinExistence type="predicted"/>
<comment type="caution">
    <text evidence="1">The sequence shown here is derived from an EMBL/GenBank/DDBJ whole genome shotgun (WGS) entry which is preliminary data.</text>
</comment>
<accession>A0ABT7DII7</accession>
<dbReference type="EMBL" id="JASJEU010000003">
    <property type="protein sequence ID" value="MDJ1649334.1"/>
    <property type="molecule type" value="Genomic_DNA"/>
</dbReference>
<dbReference type="SUPFAM" id="SSF109998">
    <property type="entry name" value="Triger factor/SurA peptide-binding domain-like"/>
    <property type="match status" value="1"/>
</dbReference>
<protein>
    <recommendedName>
        <fullName evidence="3">Peptidylprolyl isomerase</fullName>
    </recommendedName>
</protein>
<name>A0ABT7DII7_9ACTN</name>
<dbReference type="InterPro" id="IPR046357">
    <property type="entry name" value="PPIase_dom_sf"/>
</dbReference>
<gene>
    <name evidence="1" type="ORF">QNJ86_00820</name>
</gene>
<dbReference type="RefSeq" id="WP_283830665.1">
    <property type="nucleotide sequence ID" value="NZ_JASJEU010000003.1"/>
</dbReference>
<dbReference type="SUPFAM" id="SSF54534">
    <property type="entry name" value="FKBP-like"/>
    <property type="match status" value="1"/>
</dbReference>
<dbReference type="Gene3D" id="1.10.3120.10">
    <property type="entry name" value="Trigger factor, C-terminal domain"/>
    <property type="match status" value="1"/>
</dbReference>
<organism evidence="1 2">
    <name type="scientific">Gordonibacter faecis</name>
    <dbReference type="NCBI Taxonomy" id="3047475"/>
    <lineage>
        <taxon>Bacteria</taxon>
        <taxon>Bacillati</taxon>
        <taxon>Actinomycetota</taxon>
        <taxon>Coriobacteriia</taxon>
        <taxon>Eggerthellales</taxon>
        <taxon>Eggerthellaceae</taxon>
        <taxon>Gordonibacter</taxon>
    </lineage>
</organism>
<reference evidence="1 2" key="1">
    <citation type="submission" date="2023-05" db="EMBL/GenBank/DDBJ databases">
        <title>Gordonibacter KGMB12511T sp. nov., isolated from faeces of healthy Korean.</title>
        <authorList>
            <person name="Kim H.S."/>
            <person name="Kim J.-S."/>
            <person name="Suh M.K."/>
            <person name="Eom M.K."/>
            <person name="Do H.E."/>
            <person name="Lee J.-S."/>
        </authorList>
    </citation>
    <scope>NUCLEOTIDE SEQUENCE [LARGE SCALE GENOMIC DNA]</scope>
    <source>
        <strain evidence="1 2">KGMB12511</strain>
    </source>
</reference>
<dbReference type="InterPro" id="IPR037041">
    <property type="entry name" value="Trigger_fac_C_sf"/>
</dbReference>
<keyword evidence="2" id="KW-1185">Reference proteome</keyword>
<evidence type="ECO:0000313" key="1">
    <source>
        <dbReference type="EMBL" id="MDJ1649334.1"/>
    </source>
</evidence>
<evidence type="ECO:0008006" key="3">
    <source>
        <dbReference type="Google" id="ProtNLM"/>
    </source>
</evidence>
<dbReference type="Gene3D" id="3.10.50.40">
    <property type="match status" value="1"/>
</dbReference>